<protein>
    <submittedName>
        <fullName evidence="3">Hemolysin</fullName>
    </submittedName>
</protein>
<proteinExistence type="predicted"/>
<name>A0A8S5SCD8_9CAUD</name>
<evidence type="ECO:0000256" key="2">
    <source>
        <dbReference type="SAM" id="Phobius"/>
    </source>
</evidence>
<keyword evidence="2" id="KW-1133">Transmembrane helix</keyword>
<keyword evidence="1" id="KW-0175">Coiled coil</keyword>
<organism evidence="3">
    <name type="scientific">Siphoviridae sp. ctqBc4</name>
    <dbReference type="NCBI Taxonomy" id="2827945"/>
    <lineage>
        <taxon>Viruses</taxon>
        <taxon>Duplodnaviria</taxon>
        <taxon>Heunggongvirae</taxon>
        <taxon>Uroviricota</taxon>
        <taxon>Caudoviricetes</taxon>
    </lineage>
</organism>
<evidence type="ECO:0000256" key="1">
    <source>
        <dbReference type="SAM" id="Coils"/>
    </source>
</evidence>
<evidence type="ECO:0000313" key="3">
    <source>
        <dbReference type="EMBL" id="DAF48609.1"/>
    </source>
</evidence>
<keyword evidence="2" id="KW-0812">Transmembrane</keyword>
<feature type="coiled-coil region" evidence="1">
    <location>
        <begin position="5"/>
        <end position="60"/>
    </location>
</feature>
<accession>A0A8S5SCD8</accession>
<reference evidence="3" key="1">
    <citation type="journal article" date="2021" name="Proc. Natl. Acad. Sci. U.S.A.">
        <title>A Catalog of Tens of Thousands of Viruses from Human Metagenomes Reveals Hidden Associations with Chronic Diseases.</title>
        <authorList>
            <person name="Tisza M.J."/>
            <person name="Buck C.B."/>
        </authorList>
    </citation>
    <scope>NUCLEOTIDE SEQUENCE</scope>
    <source>
        <strain evidence="3">CtqBc4</strain>
    </source>
</reference>
<dbReference type="EMBL" id="BK032570">
    <property type="protein sequence ID" value="DAF48609.1"/>
    <property type="molecule type" value="Genomic_DNA"/>
</dbReference>
<feature type="transmembrane region" description="Helical" evidence="2">
    <location>
        <begin position="67"/>
        <end position="86"/>
    </location>
</feature>
<keyword evidence="2" id="KW-0472">Membrane</keyword>
<sequence>MDKRVSILEETIERHEERISAHGKEIDTLRMNREHDSVVLAQVNSTCLDIKQRLDAMEKKPATRWESMTTAVINAVTLAVLAYVLAHVGL</sequence>